<protein>
    <submittedName>
        <fullName evidence="2">Uncharacterized protein</fullName>
    </submittedName>
</protein>
<sequence length="51" mass="5772">GNGSFFPADYVSFSSSNPTTKRRKRRDDLRSSKDLGFQKANNNCLIETIEC</sequence>
<accession>A0AAD4XEV5</accession>
<proteinExistence type="predicted"/>
<reference evidence="2" key="1">
    <citation type="submission" date="2022-04" db="EMBL/GenBank/DDBJ databases">
        <title>A functionally conserved STORR gene fusion in Papaver species that diverged 16.8 million years ago.</title>
        <authorList>
            <person name="Catania T."/>
        </authorList>
    </citation>
    <scope>NUCLEOTIDE SEQUENCE</scope>
    <source>
        <strain evidence="2">S-188037</strain>
    </source>
</reference>
<evidence type="ECO:0000313" key="2">
    <source>
        <dbReference type="EMBL" id="KAI3908047.1"/>
    </source>
</evidence>
<feature type="non-terminal residue" evidence="2">
    <location>
        <position position="51"/>
    </location>
</feature>
<gene>
    <name evidence="2" type="ORF">MKW98_003692</name>
</gene>
<evidence type="ECO:0000256" key="1">
    <source>
        <dbReference type="SAM" id="MobiDB-lite"/>
    </source>
</evidence>
<feature type="region of interest" description="Disordered" evidence="1">
    <location>
        <begin position="1"/>
        <end position="33"/>
    </location>
</feature>
<dbReference type="AlphaFoldDB" id="A0AAD4XEV5"/>
<dbReference type="EMBL" id="JAJJMB010010543">
    <property type="protein sequence ID" value="KAI3908047.1"/>
    <property type="molecule type" value="Genomic_DNA"/>
</dbReference>
<dbReference type="Proteomes" id="UP001202328">
    <property type="component" value="Unassembled WGS sequence"/>
</dbReference>
<name>A0AAD4XEV5_9MAGN</name>
<organism evidence="2 3">
    <name type="scientific">Papaver atlanticum</name>
    <dbReference type="NCBI Taxonomy" id="357466"/>
    <lineage>
        <taxon>Eukaryota</taxon>
        <taxon>Viridiplantae</taxon>
        <taxon>Streptophyta</taxon>
        <taxon>Embryophyta</taxon>
        <taxon>Tracheophyta</taxon>
        <taxon>Spermatophyta</taxon>
        <taxon>Magnoliopsida</taxon>
        <taxon>Ranunculales</taxon>
        <taxon>Papaveraceae</taxon>
        <taxon>Papaveroideae</taxon>
        <taxon>Papaver</taxon>
    </lineage>
</organism>
<evidence type="ECO:0000313" key="3">
    <source>
        <dbReference type="Proteomes" id="UP001202328"/>
    </source>
</evidence>
<keyword evidence="3" id="KW-1185">Reference proteome</keyword>
<comment type="caution">
    <text evidence="2">The sequence shown here is derived from an EMBL/GenBank/DDBJ whole genome shotgun (WGS) entry which is preliminary data.</text>
</comment>